<protein>
    <submittedName>
        <fullName evidence="1">Uncharacterized protein</fullName>
    </submittedName>
</protein>
<name>A0A0V1AKL4_TRIPS</name>
<proteinExistence type="predicted"/>
<organism evidence="1 2">
    <name type="scientific">Trichinella pseudospiralis</name>
    <name type="common">Parasitic roundworm</name>
    <dbReference type="NCBI Taxonomy" id="6337"/>
    <lineage>
        <taxon>Eukaryota</taxon>
        <taxon>Metazoa</taxon>
        <taxon>Ecdysozoa</taxon>
        <taxon>Nematoda</taxon>
        <taxon>Enoplea</taxon>
        <taxon>Dorylaimia</taxon>
        <taxon>Trichinellida</taxon>
        <taxon>Trichinellidae</taxon>
        <taxon>Trichinella</taxon>
    </lineage>
</organism>
<accession>A0A0V1AKL4</accession>
<dbReference type="Proteomes" id="UP000054632">
    <property type="component" value="Unassembled WGS sequence"/>
</dbReference>
<dbReference type="EMBL" id="JYDR01006286">
    <property type="protein sequence ID" value="KRY25181.1"/>
    <property type="molecule type" value="Genomic_DNA"/>
</dbReference>
<sequence>LSSRGKWKKLHEQPRFGDVVLVADYNTPLRTTETLVECG</sequence>
<evidence type="ECO:0000313" key="2">
    <source>
        <dbReference type="Proteomes" id="UP000054632"/>
    </source>
</evidence>
<gene>
    <name evidence="1" type="ORF">T4A_11107</name>
</gene>
<evidence type="ECO:0000313" key="1">
    <source>
        <dbReference type="EMBL" id="KRY25181.1"/>
    </source>
</evidence>
<dbReference type="AlphaFoldDB" id="A0A0V1AKL4"/>
<feature type="non-terminal residue" evidence="1">
    <location>
        <position position="1"/>
    </location>
</feature>
<comment type="caution">
    <text evidence="1">The sequence shown here is derived from an EMBL/GenBank/DDBJ whole genome shotgun (WGS) entry which is preliminary data.</text>
</comment>
<reference evidence="1 2" key="1">
    <citation type="submission" date="2015-01" db="EMBL/GenBank/DDBJ databases">
        <title>Evolution of Trichinella species and genotypes.</title>
        <authorList>
            <person name="Korhonen P.K."/>
            <person name="Edoardo P."/>
            <person name="Giuseppe L.R."/>
            <person name="Gasser R.B."/>
        </authorList>
    </citation>
    <scope>NUCLEOTIDE SEQUENCE [LARGE SCALE GENOMIC DNA]</scope>
    <source>
        <strain evidence="1">ISS13</strain>
    </source>
</reference>